<evidence type="ECO:0000313" key="2">
    <source>
        <dbReference type="Proteomes" id="UP001145114"/>
    </source>
</evidence>
<evidence type="ECO:0000313" key="1">
    <source>
        <dbReference type="EMBL" id="KAJ1679436.1"/>
    </source>
</evidence>
<name>A0ACC1HVS6_9FUNG</name>
<keyword evidence="2" id="KW-1185">Reference proteome</keyword>
<organism evidence="1 2">
    <name type="scientific">Spiromyces aspiralis</name>
    <dbReference type="NCBI Taxonomy" id="68401"/>
    <lineage>
        <taxon>Eukaryota</taxon>
        <taxon>Fungi</taxon>
        <taxon>Fungi incertae sedis</taxon>
        <taxon>Zoopagomycota</taxon>
        <taxon>Kickxellomycotina</taxon>
        <taxon>Kickxellomycetes</taxon>
        <taxon>Kickxellales</taxon>
        <taxon>Kickxellaceae</taxon>
        <taxon>Spiromyces</taxon>
    </lineage>
</organism>
<reference evidence="1" key="1">
    <citation type="submission" date="2022-06" db="EMBL/GenBank/DDBJ databases">
        <title>Phylogenomic reconstructions and comparative analyses of Kickxellomycotina fungi.</title>
        <authorList>
            <person name="Reynolds N.K."/>
            <person name="Stajich J.E."/>
            <person name="Barry K."/>
            <person name="Grigoriev I.V."/>
            <person name="Crous P."/>
            <person name="Smith M.E."/>
        </authorList>
    </citation>
    <scope>NUCLEOTIDE SEQUENCE</scope>
    <source>
        <strain evidence="1">RSA 2271</strain>
    </source>
</reference>
<protein>
    <submittedName>
        <fullName evidence="1">DnaJ- protein scj1</fullName>
    </submittedName>
</protein>
<sequence length="425" mass="46614">MRAFGKELKGGSALGRLLLFITIIVHALAFVATVAYGGKDYYQILGVSRDASEREIKKAYRQLSKKYHPDKNQGDKSAQDKFIEVSEAYEVLSDEQKRDIYDKYGEDGLKHGGAGREGFHDPFNMFAQFFGSGFGFGGGGGHQGRPKGPSMEVTMLVSLEEMYRGAEIEIEIAKQTVCEKCGGSGAATKDHISVCGECQGNGVKIIRQVLGPGIVQTMQTTCQKCGGKGKVITKPCPVCDGRKVQRGFDQLTVPIKRGARGGDRLVFEGEANEHPDHDPGDVIFKLVEVAHPVFERKGDDLFANVTITLVDALTGFTQAIEHFDMANKVVLDRQGKITPPGFIEKIEGRGMPRHSGHDGFGDLLVTYYIQFPDEPLSSSVRHKIEELFAGTQWARPFGLYPRYKVSATTAGRQEADGDTVLRDEL</sequence>
<proteinExistence type="predicted"/>
<accession>A0ACC1HVS6</accession>
<gene>
    <name evidence="1" type="primary">SCJ1</name>
    <name evidence="1" type="ORF">EV182_002057</name>
</gene>
<comment type="caution">
    <text evidence="1">The sequence shown here is derived from an EMBL/GenBank/DDBJ whole genome shotgun (WGS) entry which is preliminary data.</text>
</comment>
<dbReference type="EMBL" id="JAMZIH010000385">
    <property type="protein sequence ID" value="KAJ1679436.1"/>
    <property type="molecule type" value="Genomic_DNA"/>
</dbReference>
<dbReference type="Proteomes" id="UP001145114">
    <property type="component" value="Unassembled WGS sequence"/>
</dbReference>